<proteinExistence type="predicted"/>
<dbReference type="Proteomes" id="UP000295277">
    <property type="component" value="Unassembled WGS sequence"/>
</dbReference>
<dbReference type="AlphaFoldDB" id="A0A4V2R4U7"/>
<comment type="caution">
    <text evidence="2">The sequence shown here is derived from an EMBL/GenBank/DDBJ whole genome shotgun (WGS) entry which is preliminary data.</text>
</comment>
<feature type="compositionally biased region" description="Basic residues" evidence="1">
    <location>
        <begin position="550"/>
        <end position="572"/>
    </location>
</feature>
<reference evidence="2 3" key="1">
    <citation type="submission" date="2019-03" db="EMBL/GenBank/DDBJ databases">
        <title>Genomic Encyclopedia of Type Strains, Phase IV (KMG-IV): sequencing the most valuable type-strain genomes for metagenomic binning, comparative biology and taxonomic classification.</title>
        <authorList>
            <person name="Goeker M."/>
        </authorList>
    </citation>
    <scope>NUCLEOTIDE SEQUENCE [LARGE SCALE GENOMIC DNA]</scope>
    <source>
        <strain evidence="2 3">DSM 21153</strain>
    </source>
</reference>
<evidence type="ECO:0000256" key="1">
    <source>
        <dbReference type="SAM" id="MobiDB-lite"/>
    </source>
</evidence>
<accession>A0A4V2R4U7</accession>
<dbReference type="EMBL" id="SLVM01000005">
    <property type="protein sequence ID" value="TCM86114.1"/>
    <property type="molecule type" value="Genomic_DNA"/>
</dbReference>
<dbReference type="RefSeq" id="WP_165899147.1">
    <property type="nucleotide sequence ID" value="NZ_SLVM01000005.1"/>
</dbReference>
<feature type="region of interest" description="Disordered" evidence="1">
    <location>
        <begin position="521"/>
        <end position="595"/>
    </location>
</feature>
<evidence type="ECO:0000313" key="2">
    <source>
        <dbReference type="EMBL" id="TCM86114.1"/>
    </source>
</evidence>
<organism evidence="2 3">
    <name type="scientific">Rhodovulum steppense</name>
    <dbReference type="NCBI Taxonomy" id="540251"/>
    <lineage>
        <taxon>Bacteria</taxon>
        <taxon>Pseudomonadati</taxon>
        <taxon>Pseudomonadota</taxon>
        <taxon>Alphaproteobacteria</taxon>
        <taxon>Rhodobacterales</taxon>
        <taxon>Paracoccaceae</taxon>
        <taxon>Rhodovulum</taxon>
    </lineage>
</organism>
<evidence type="ECO:0000313" key="3">
    <source>
        <dbReference type="Proteomes" id="UP000295277"/>
    </source>
</evidence>
<feature type="compositionally biased region" description="Low complexity" evidence="1">
    <location>
        <begin position="540"/>
        <end position="549"/>
    </location>
</feature>
<name>A0A4V2R4U7_9RHOB</name>
<feature type="compositionally biased region" description="Polar residues" evidence="1">
    <location>
        <begin position="585"/>
        <end position="595"/>
    </location>
</feature>
<gene>
    <name evidence="2" type="ORF">EV216_10579</name>
</gene>
<sequence>MVDGLGRLREMVRDIDPDHHPVDALWDACSVMIALAERHLGVRVWTANHRSAARALGKYLPRFETSLVTARKSLDHESSYGRRQSDRFRARARDYLDTADTDIDVFLDVTEPRDPEGPNFGMPEAYGEGIGLAGEALNALGMQGTGGKGNEGLEDYWKSETATRDDQRNAAAMMSGLHTDDAAAMDRLSGGADSAAGLWMAGDLGAKIAREIALLESLRGRTDKKAKRQRAGARMRLATLGVPGFVATLGKAEGGAMTALRGGESGNVPASAFFGRDAERCIDVGTDFKLVGDSVGILVSAVDSVTALVDMVRDGVKRWKKVEGNSRTASENAQAGFDTVHDLAGATNKVADTVSSVIKIYHQIAGGGQVATESVGAATEMARGVVNGVPVIPVIGLIKGVLDFLQQAIKLGRVAVAARKARQKAAELVVSGSEALLEAFTVTKEKFAKQIQRAIIEMIHAATSMTAGALTVSGMGAGLGMASSIAKLLQIGTRKFKQHRRDKAAGKLTNLRNPRLPRLMAKSSSAEPWKRRRAGLRPESAWAAPSTRTRAPRTRRSAIATRRWRSFARRMPNRNGSSRRWEFSATCSRSGTTRE</sequence>
<protein>
    <submittedName>
        <fullName evidence="2">Uncharacterized protein</fullName>
    </submittedName>
</protein>
<keyword evidence="3" id="KW-1185">Reference proteome</keyword>